<dbReference type="Gene3D" id="3.30.70.1450">
    <property type="entry name" value="Regulator of K+ conductance, C-terminal domain"/>
    <property type="match status" value="1"/>
</dbReference>
<reference evidence="5" key="1">
    <citation type="submission" date="2021-01" db="EMBL/GenBank/DDBJ databases">
        <title>Whole genome shotgun sequence of Rugosimonospora africana NBRC 104875.</title>
        <authorList>
            <person name="Komaki H."/>
            <person name="Tamura T."/>
        </authorList>
    </citation>
    <scope>NUCLEOTIDE SEQUENCE</scope>
    <source>
        <strain evidence="5">NBRC 104875</strain>
    </source>
</reference>
<evidence type="ECO:0000259" key="3">
    <source>
        <dbReference type="PROSITE" id="PS51201"/>
    </source>
</evidence>
<dbReference type="AlphaFoldDB" id="A0A8J3VTJ1"/>
<feature type="domain" description="RCK C-terminal" evidence="4">
    <location>
        <begin position="515"/>
        <end position="599"/>
    </location>
</feature>
<dbReference type="PANTHER" id="PTHR43833">
    <property type="entry name" value="POTASSIUM CHANNEL PROTEIN 2-RELATED-RELATED"/>
    <property type="match status" value="1"/>
</dbReference>
<feature type="region of interest" description="Disordered" evidence="1">
    <location>
        <begin position="594"/>
        <end position="618"/>
    </location>
</feature>
<sequence>MATNGFRRRPTRAPEFVTQARQRLRVPRNGGTQPDPRSRHYVVCGDDPLALRLVEELAVRYQRRVVVILPSKERGHGPELAAMNEVRIIQADRLDADAFRRAKLGTAAALALVRQDDVGNLDAALQAQEINPDLRLVIRMFNMSLGHGIRNLFKSCRVLSDASIAAPAFVASALGEVAPSFVRLPGRTLYLAEREDVTPAKTICGLADTTTGTEPVLLPRDESRCNLVLAVADGGNGGTGPVRGEEQTALARASRRSRLAGWYRQLAAGRLFGSVVNRNLRIATLVLLGVVVLGSLLLASLSRGALSLWQAFYLTVLNIVGGVNPEPDGRVTVQVLQVVVMLAGLAMIPVITAAVVEAVVNARLALALGRLRGPIADHVVVVGLGNVGTRVIQQLRDLGIPVVAIDRTDQARGAQLARDLGVPLIIGDASRAETLDEASAGTARSLVVLSTDDVINLEAALHGRTLKKDLRVVLRLFDGDFADRIQHAFGVTSSKSVSYLAAPAFAAAMLEREVIATIPVKRRVLLVAEVPVEPGAALCGRTVAAGQYGGEARIIAVTAGEFRDAEWVPPPDRVLAPGERLIVVATRAGLGRLVAQSTPTPPPLPPAPGEDSRAGSLS</sequence>
<dbReference type="InterPro" id="IPR003148">
    <property type="entry name" value="RCK_N"/>
</dbReference>
<gene>
    <name evidence="5" type="ORF">Raf01_57350</name>
</gene>
<keyword evidence="2" id="KW-0472">Membrane</keyword>
<dbReference type="EMBL" id="BONZ01000056">
    <property type="protein sequence ID" value="GIH17563.1"/>
    <property type="molecule type" value="Genomic_DNA"/>
</dbReference>
<dbReference type="PROSITE" id="PS51201">
    <property type="entry name" value="RCK_N"/>
    <property type="match status" value="2"/>
</dbReference>
<evidence type="ECO:0000256" key="1">
    <source>
        <dbReference type="SAM" id="MobiDB-lite"/>
    </source>
</evidence>
<dbReference type="GO" id="GO:0008324">
    <property type="term" value="F:monoatomic cation transmembrane transporter activity"/>
    <property type="evidence" value="ECO:0007669"/>
    <property type="project" value="InterPro"/>
</dbReference>
<dbReference type="PANTHER" id="PTHR43833:SF11">
    <property type="entry name" value="VOLTAGE-GATED POTASSIUM CHANNEL KCH"/>
    <property type="match status" value="1"/>
</dbReference>
<evidence type="ECO:0000256" key="2">
    <source>
        <dbReference type="SAM" id="Phobius"/>
    </source>
</evidence>
<dbReference type="InterPro" id="IPR050721">
    <property type="entry name" value="Trk_Ktr_HKT_K-transport"/>
</dbReference>
<name>A0A8J3VTJ1_9ACTN</name>
<accession>A0A8J3VTJ1</accession>
<feature type="transmembrane region" description="Helical" evidence="2">
    <location>
        <begin position="280"/>
        <end position="299"/>
    </location>
</feature>
<dbReference type="InterPro" id="IPR036291">
    <property type="entry name" value="NAD(P)-bd_dom_sf"/>
</dbReference>
<dbReference type="Pfam" id="PF02254">
    <property type="entry name" value="TrkA_N"/>
    <property type="match status" value="2"/>
</dbReference>
<dbReference type="Pfam" id="PF02080">
    <property type="entry name" value="TrkA_C"/>
    <property type="match status" value="1"/>
</dbReference>
<keyword evidence="2" id="KW-1133">Transmembrane helix</keyword>
<dbReference type="RefSeq" id="WP_203921125.1">
    <property type="nucleotide sequence ID" value="NZ_BONZ01000056.1"/>
</dbReference>
<dbReference type="InterPro" id="IPR036721">
    <property type="entry name" value="RCK_C_sf"/>
</dbReference>
<dbReference type="InterPro" id="IPR006037">
    <property type="entry name" value="RCK_C"/>
</dbReference>
<dbReference type="GO" id="GO:0006813">
    <property type="term" value="P:potassium ion transport"/>
    <property type="evidence" value="ECO:0007669"/>
    <property type="project" value="InterPro"/>
</dbReference>
<feature type="domain" description="RCK N-terminal" evidence="3">
    <location>
        <begin position="376"/>
        <end position="495"/>
    </location>
</feature>
<protein>
    <submittedName>
        <fullName evidence="5">Potassium transporter TrkA</fullName>
    </submittedName>
</protein>
<evidence type="ECO:0000313" key="5">
    <source>
        <dbReference type="EMBL" id="GIH17563.1"/>
    </source>
</evidence>
<evidence type="ECO:0000313" key="6">
    <source>
        <dbReference type="Proteomes" id="UP000642748"/>
    </source>
</evidence>
<dbReference type="SUPFAM" id="SSF116726">
    <property type="entry name" value="TrkA C-terminal domain-like"/>
    <property type="match status" value="1"/>
</dbReference>
<dbReference type="Gene3D" id="3.40.50.720">
    <property type="entry name" value="NAD(P)-binding Rossmann-like Domain"/>
    <property type="match status" value="2"/>
</dbReference>
<comment type="caution">
    <text evidence="5">The sequence shown here is derived from an EMBL/GenBank/DDBJ whole genome shotgun (WGS) entry which is preliminary data.</text>
</comment>
<keyword evidence="6" id="KW-1185">Reference proteome</keyword>
<feature type="transmembrane region" description="Helical" evidence="2">
    <location>
        <begin position="306"/>
        <end position="323"/>
    </location>
</feature>
<evidence type="ECO:0000259" key="4">
    <source>
        <dbReference type="PROSITE" id="PS51202"/>
    </source>
</evidence>
<organism evidence="5 6">
    <name type="scientific">Rugosimonospora africana</name>
    <dbReference type="NCBI Taxonomy" id="556532"/>
    <lineage>
        <taxon>Bacteria</taxon>
        <taxon>Bacillati</taxon>
        <taxon>Actinomycetota</taxon>
        <taxon>Actinomycetes</taxon>
        <taxon>Micromonosporales</taxon>
        <taxon>Micromonosporaceae</taxon>
        <taxon>Rugosimonospora</taxon>
    </lineage>
</organism>
<feature type="domain" description="RCK N-terminal" evidence="3">
    <location>
        <begin position="38"/>
        <end position="159"/>
    </location>
</feature>
<dbReference type="SUPFAM" id="SSF51735">
    <property type="entry name" value="NAD(P)-binding Rossmann-fold domains"/>
    <property type="match status" value="2"/>
</dbReference>
<dbReference type="PROSITE" id="PS51202">
    <property type="entry name" value="RCK_C"/>
    <property type="match status" value="1"/>
</dbReference>
<dbReference type="Proteomes" id="UP000642748">
    <property type="component" value="Unassembled WGS sequence"/>
</dbReference>
<keyword evidence="2" id="KW-0812">Transmembrane</keyword>
<feature type="transmembrane region" description="Helical" evidence="2">
    <location>
        <begin position="335"/>
        <end position="360"/>
    </location>
</feature>
<proteinExistence type="predicted"/>
<feature type="compositionally biased region" description="Pro residues" evidence="1">
    <location>
        <begin position="599"/>
        <end position="608"/>
    </location>
</feature>